<dbReference type="AlphaFoldDB" id="A0A1E3PT78"/>
<name>A0A1E3PT78_9ASCO</name>
<feature type="compositionally biased region" description="Basic and acidic residues" evidence="1">
    <location>
        <begin position="1"/>
        <end position="10"/>
    </location>
</feature>
<evidence type="ECO:0000313" key="3">
    <source>
        <dbReference type="Proteomes" id="UP000095009"/>
    </source>
</evidence>
<protein>
    <submittedName>
        <fullName evidence="2">Uncharacterized protein</fullName>
    </submittedName>
</protein>
<feature type="region of interest" description="Disordered" evidence="1">
    <location>
        <begin position="1"/>
        <end position="36"/>
    </location>
</feature>
<evidence type="ECO:0000313" key="2">
    <source>
        <dbReference type="EMBL" id="ODQ68636.1"/>
    </source>
</evidence>
<evidence type="ECO:0000256" key="1">
    <source>
        <dbReference type="SAM" id="MobiDB-lite"/>
    </source>
</evidence>
<sequence length="151" mass="16427">MIAGPKDGHINSEPLESFTRGKSMITREPMSSKSVETISRLDATSVVLESVEKEKDIYSNSETIKEGVFADKAPVIADELCDTTEPLQTRTKPVQTGPQSKFSILEDQENGPTAINEDSVLGSEPVEFTGLFRIKGNLALDYGKQSDAVGY</sequence>
<keyword evidence="3" id="KW-1185">Reference proteome</keyword>
<organism evidence="2 3">
    <name type="scientific">Nadsonia fulvescens var. elongata DSM 6958</name>
    <dbReference type="NCBI Taxonomy" id="857566"/>
    <lineage>
        <taxon>Eukaryota</taxon>
        <taxon>Fungi</taxon>
        <taxon>Dikarya</taxon>
        <taxon>Ascomycota</taxon>
        <taxon>Saccharomycotina</taxon>
        <taxon>Dipodascomycetes</taxon>
        <taxon>Dipodascales</taxon>
        <taxon>Dipodascales incertae sedis</taxon>
        <taxon>Nadsonia</taxon>
    </lineage>
</organism>
<accession>A0A1E3PT78</accession>
<dbReference type="Proteomes" id="UP000095009">
    <property type="component" value="Unassembled WGS sequence"/>
</dbReference>
<feature type="region of interest" description="Disordered" evidence="1">
    <location>
        <begin position="84"/>
        <end position="120"/>
    </location>
</feature>
<dbReference type="EMBL" id="KV454406">
    <property type="protein sequence ID" value="ODQ68636.1"/>
    <property type="molecule type" value="Genomic_DNA"/>
</dbReference>
<gene>
    <name evidence="2" type="ORF">NADFUDRAFT_49275</name>
</gene>
<feature type="compositionally biased region" description="Polar residues" evidence="1">
    <location>
        <begin position="85"/>
        <end position="102"/>
    </location>
</feature>
<reference evidence="2 3" key="1">
    <citation type="journal article" date="2016" name="Proc. Natl. Acad. Sci. U.S.A.">
        <title>Comparative genomics of biotechnologically important yeasts.</title>
        <authorList>
            <person name="Riley R."/>
            <person name="Haridas S."/>
            <person name="Wolfe K.H."/>
            <person name="Lopes M.R."/>
            <person name="Hittinger C.T."/>
            <person name="Goeker M."/>
            <person name="Salamov A.A."/>
            <person name="Wisecaver J.H."/>
            <person name="Long T.M."/>
            <person name="Calvey C.H."/>
            <person name="Aerts A.L."/>
            <person name="Barry K.W."/>
            <person name="Choi C."/>
            <person name="Clum A."/>
            <person name="Coughlan A.Y."/>
            <person name="Deshpande S."/>
            <person name="Douglass A.P."/>
            <person name="Hanson S.J."/>
            <person name="Klenk H.-P."/>
            <person name="LaButti K.M."/>
            <person name="Lapidus A."/>
            <person name="Lindquist E.A."/>
            <person name="Lipzen A.M."/>
            <person name="Meier-Kolthoff J.P."/>
            <person name="Ohm R.A."/>
            <person name="Otillar R.P."/>
            <person name="Pangilinan J.L."/>
            <person name="Peng Y."/>
            <person name="Rokas A."/>
            <person name="Rosa C.A."/>
            <person name="Scheuner C."/>
            <person name="Sibirny A.A."/>
            <person name="Slot J.C."/>
            <person name="Stielow J.B."/>
            <person name="Sun H."/>
            <person name="Kurtzman C.P."/>
            <person name="Blackwell M."/>
            <person name="Grigoriev I.V."/>
            <person name="Jeffries T.W."/>
        </authorList>
    </citation>
    <scope>NUCLEOTIDE SEQUENCE [LARGE SCALE GENOMIC DNA]</scope>
    <source>
        <strain evidence="2 3">DSM 6958</strain>
    </source>
</reference>
<proteinExistence type="predicted"/>